<dbReference type="InterPro" id="IPR012337">
    <property type="entry name" value="RNaseH-like_sf"/>
</dbReference>
<dbReference type="GO" id="GO:0016787">
    <property type="term" value="F:hydrolase activity"/>
    <property type="evidence" value="ECO:0007669"/>
    <property type="project" value="UniProtKB-KW"/>
</dbReference>
<dbReference type="GO" id="GO:0046872">
    <property type="term" value="F:metal ion binding"/>
    <property type="evidence" value="ECO:0007669"/>
    <property type="project" value="UniProtKB-KW"/>
</dbReference>
<dbReference type="Gene3D" id="3.30.420.10">
    <property type="entry name" value="Ribonuclease H-like superfamily/Ribonuclease H"/>
    <property type="match status" value="1"/>
</dbReference>
<keyword evidence="2" id="KW-0378">Hydrolase</keyword>
<feature type="region of interest" description="Disordered" evidence="3">
    <location>
        <begin position="414"/>
        <end position="463"/>
    </location>
</feature>
<dbReference type="InterPro" id="IPR013103">
    <property type="entry name" value="RVT_2"/>
</dbReference>
<sequence>NQWHQKFDEVVLSNGYLLNQADKCVYSKFDASDKGVIICLYVNDMLIFGTDQVQVDPTKEFLSSRFSMKDMWEADVILGIRIKHESNGIAIFQTHYIEKVLKKFNYSDCTPVITPLDTCEKLMPNRGLVVSQPEYSRVIGCLMYAMTCTRPDIEFAVGKLSSNTEDNSSTSGWVFLLDGGVIFWAFKKQTCITGPIIEYEVVALAAAGKEAEWLKNFLFEIPLWVKPMAPISICCDSAATLAKAYSQMYNGKSRHLGVRHSVIRELIMNGVVYIEFRAEAHVLQIIPRMCLEHALEHPIPAAPVPAHAGQQVAPEALAAHAEWNVGAYEMVRELKTLFAQQAEKELQTIAFRHPVTLGLRVSLILILLHKEFDGFMLNYNMHNMRKTINELHAILKLREQTLPKNNAHALHAIREGKVQKGNKKHKKPQPQLAARGQNQGKGKNKLAYAPKPKIPPPPRGKILPRTQSVINVLRQAIGRGTGLRGSRKLKPGTLSLYVGNDNSIQVSRNNMAYFSAIPRDGIFEIDLCDSYTYVSSMYALSNKKAKSNLDSALFWHCHLGHISKKHIEKLQYDRLLNSTGLRAFEKCVPLFQKEVENQLGKTIKLLRSDHEGEYMSQDFLDHLKDHGIIAHRTPYTPQQNGVSERRNRTLLDMVRPMMSQKTLPKSFWDYAFEITTHILNRVPTKKVEKTPYEV</sequence>
<dbReference type="InterPro" id="IPR001584">
    <property type="entry name" value="Integrase_cat-core"/>
</dbReference>
<keyword evidence="1" id="KW-0479">Metal-binding</keyword>
<dbReference type="SUPFAM" id="SSF53098">
    <property type="entry name" value="Ribonuclease H-like"/>
    <property type="match status" value="1"/>
</dbReference>
<evidence type="ECO:0000256" key="2">
    <source>
        <dbReference type="ARBA" id="ARBA00022801"/>
    </source>
</evidence>
<dbReference type="PANTHER" id="PTHR42648">
    <property type="entry name" value="TRANSPOSASE, PUTATIVE-RELATED"/>
    <property type="match status" value="1"/>
</dbReference>
<evidence type="ECO:0000256" key="3">
    <source>
        <dbReference type="SAM" id="MobiDB-lite"/>
    </source>
</evidence>
<evidence type="ECO:0000259" key="4">
    <source>
        <dbReference type="PROSITE" id="PS50994"/>
    </source>
</evidence>
<dbReference type="PANTHER" id="PTHR42648:SF27">
    <property type="entry name" value="RNA-DIRECTED DNA POLYMERASE"/>
    <property type="match status" value="1"/>
</dbReference>
<feature type="domain" description="Integrase catalytic" evidence="4">
    <location>
        <begin position="604"/>
        <end position="694"/>
    </location>
</feature>
<dbReference type="InterPro" id="IPR039537">
    <property type="entry name" value="Retrotran_Ty1/copia-like"/>
</dbReference>
<dbReference type="Pfam" id="PF07727">
    <property type="entry name" value="RVT_2"/>
    <property type="match status" value="1"/>
</dbReference>
<dbReference type="AlphaFoldDB" id="A0A6L2K8W0"/>
<evidence type="ECO:0000256" key="1">
    <source>
        <dbReference type="ARBA" id="ARBA00022723"/>
    </source>
</evidence>
<dbReference type="GO" id="GO:0015074">
    <property type="term" value="P:DNA integration"/>
    <property type="evidence" value="ECO:0007669"/>
    <property type="project" value="InterPro"/>
</dbReference>
<feature type="non-terminal residue" evidence="5">
    <location>
        <position position="1"/>
    </location>
</feature>
<proteinExistence type="predicted"/>
<comment type="caution">
    <text evidence="5">The sequence shown here is derived from an EMBL/GenBank/DDBJ whole genome shotgun (WGS) entry which is preliminary data.</text>
</comment>
<evidence type="ECO:0000313" key="5">
    <source>
        <dbReference type="EMBL" id="GEU45881.1"/>
    </source>
</evidence>
<dbReference type="PROSITE" id="PS50994">
    <property type="entry name" value="INTEGRASE"/>
    <property type="match status" value="1"/>
</dbReference>
<protein>
    <submittedName>
        <fullName evidence="5">Zinc finger, CCHC-type</fullName>
    </submittedName>
</protein>
<accession>A0A6L2K8W0</accession>
<dbReference type="InterPro" id="IPR036397">
    <property type="entry name" value="RNaseH_sf"/>
</dbReference>
<name>A0A6L2K8W0_TANCI</name>
<dbReference type="GO" id="GO:0003676">
    <property type="term" value="F:nucleic acid binding"/>
    <property type="evidence" value="ECO:0007669"/>
    <property type="project" value="InterPro"/>
</dbReference>
<gene>
    <name evidence="5" type="ORF">Tci_017859</name>
</gene>
<organism evidence="5">
    <name type="scientific">Tanacetum cinerariifolium</name>
    <name type="common">Dalmatian daisy</name>
    <name type="synonym">Chrysanthemum cinerariifolium</name>
    <dbReference type="NCBI Taxonomy" id="118510"/>
    <lineage>
        <taxon>Eukaryota</taxon>
        <taxon>Viridiplantae</taxon>
        <taxon>Streptophyta</taxon>
        <taxon>Embryophyta</taxon>
        <taxon>Tracheophyta</taxon>
        <taxon>Spermatophyta</taxon>
        <taxon>Magnoliopsida</taxon>
        <taxon>eudicotyledons</taxon>
        <taxon>Gunneridae</taxon>
        <taxon>Pentapetalae</taxon>
        <taxon>asterids</taxon>
        <taxon>campanulids</taxon>
        <taxon>Asterales</taxon>
        <taxon>Asteraceae</taxon>
        <taxon>Asteroideae</taxon>
        <taxon>Anthemideae</taxon>
        <taxon>Anthemidinae</taxon>
        <taxon>Tanacetum</taxon>
    </lineage>
</organism>
<dbReference type="EMBL" id="BKCJ010002048">
    <property type="protein sequence ID" value="GEU45881.1"/>
    <property type="molecule type" value="Genomic_DNA"/>
</dbReference>
<reference evidence="5" key="1">
    <citation type="journal article" date="2019" name="Sci. Rep.">
        <title>Draft genome of Tanacetum cinerariifolium, the natural source of mosquito coil.</title>
        <authorList>
            <person name="Yamashiro T."/>
            <person name="Shiraishi A."/>
            <person name="Satake H."/>
            <person name="Nakayama K."/>
        </authorList>
    </citation>
    <scope>NUCLEOTIDE SEQUENCE</scope>
</reference>
<dbReference type="CDD" id="cd09272">
    <property type="entry name" value="RNase_HI_RT_Ty1"/>
    <property type="match status" value="1"/>
</dbReference>